<dbReference type="AlphaFoldDB" id="A0A4D7D0H8"/>
<organism evidence="2 3">
    <name type="scientific">Vagococcus zengguangii</name>
    <dbReference type="NCBI Taxonomy" id="2571750"/>
    <lineage>
        <taxon>Bacteria</taxon>
        <taxon>Bacillati</taxon>
        <taxon>Bacillota</taxon>
        <taxon>Bacilli</taxon>
        <taxon>Lactobacillales</taxon>
        <taxon>Enterococcaceae</taxon>
        <taxon>Vagococcus</taxon>
    </lineage>
</organism>
<dbReference type="PANTHER" id="PTHR46558:SF15">
    <property type="entry name" value="HELIX-TURN-HELIX DOMAIN PROTEIN"/>
    <property type="match status" value="1"/>
</dbReference>
<sequence>MMELSGNIKKLRAENKLTQAQLAKKLNVSRSTISSWETGRSFPDLEMVIEICDCFNLSLDSLLREDEKMVKKLNFGIKQKRLLIALLVIVGILLLNGFMSTLAITATPQNLKISQVQLTRDHYYNGQNPDRDWNTMVHLKMASKNPFLKPKVDELIVFEEEGNLIADTTYTFNLFNIFDSNKTVEGIQSVFINQEVRNDEISLKVKGDSKGTIAVRVVNVNE</sequence>
<dbReference type="SMART" id="SM00530">
    <property type="entry name" value="HTH_XRE"/>
    <property type="match status" value="1"/>
</dbReference>
<dbReference type="OrthoDB" id="9805856at2"/>
<protein>
    <submittedName>
        <fullName evidence="2">Helix-turn-helix transcriptional regulator</fullName>
    </submittedName>
</protein>
<accession>A0A4D7D0H8</accession>
<dbReference type="Proteomes" id="UP000298615">
    <property type="component" value="Chromosome"/>
</dbReference>
<dbReference type="RefSeq" id="WP_136954048.1">
    <property type="nucleotide sequence ID" value="NZ_CP039712.1"/>
</dbReference>
<dbReference type="KEGG" id="vao:FA707_09920"/>
<dbReference type="Gene3D" id="1.10.260.40">
    <property type="entry name" value="lambda repressor-like DNA-binding domains"/>
    <property type="match status" value="1"/>
</dbReference>
<name>A0A4D7D0H8_9ENTE</name>
<evidence type="ECO:0000313" key="2">
    <source>
        <dbReference type="EMBL" id="QCI87226.1"/>
    </source>
</evidence>
<dbReference type="InterPro" id="IPR010982">
    <property type="entry name" value="Lambda_DNA-bd_dom_sf"/>
</dbReference>
<dbReference type="Pfam" id="PF01381">
    <property type="entry name" value="HTH_3"/>
    <property type="match status" value="1"/>
</dbReference>
<dbReference type="InterPro" id="IPR001387">
    <property type="entry name" value="Cro/C1-type_HTH"/>
</dbReference>
<dbReference type="GO" id="GO:0003677">
    <property type="term" value="F:DNA binding"/>
    <property type="evidence" value="ECO:0007669"/>
    <property type="project" value="UniProtKB-KW"/>
</dbReference>
<dbReference type="PROSITE" id="PS50943">
    <property type="entry name" value="HTH_CROC1"/>
    <property type="match status" value="1"/>
</dbReference>
<dbReference type="PANTHER" id="PTHR46558">
    <property type="entry name" value="TRACRIPTIONAL REGULATORY PROTEIN-RELATED-RELATED"/>
    <property type="match status" value="1"/>
</dbReference>
<dbReference type="EMBL" id="CP039712">
    <property type="protein sequence ID" value="QCI87226.1"/>
    <property type="molecule type" value="Genomic_DNA"/>
</dbReference>
<keyword evidence="1" id="KW-0238">DNA-binding</keyword>
<keyword evidence="3" id="KW-1185">Reference proteome</keyword>
<dbReference type="SUPFAM" id="SSF47413">
    <property type="entry name" value="lambda repressor-like DNA-binding domains"/>
    <property type="match status" value="1"/>
</dbReference>
<dbReference type="CDD" id="cd00093">
    <property type="entry name" value="HTH_XRE"/>
    <property type="match status" value="1"/>
</dbReference>
<evidence type="ECO:0000313" key="3">
    <source>
        <dbReference type="Proteomes" id="UP000298615"/>
    </source>
</evidence>
<evidence type="ECO:0000256" key="1">
    <source>
        <dbReference type="ARBA" id="ARBA00023125"/>
    </source>
</evidence>
<reference evidence="2 3" key="1">
    <citation type="submission" date="2019-04" db="EMBL/GenBank/DDBJ databases">
        <title>Vagococcus sp. nov., isolated from faeces of yaks (Bos grunniens).</title>
        <authorList>
            <person name="Ge Y."/>
        </authorList>
    </citation>
    <scope>NUCLEOTIDE SEQUENCE [LARGE SCALE GENOMIC DNA]</scope>
    <source>
        <strain evidence="2 3">MN-17</strain>
    </source>
</reference>
<gene>
    <name evidence="2" type="ORF">FA707_09920</name>
</gene>
<proteinExistence type="predicted"/>